<evidence type="ECO:0000313" key="3">
    <source>
        <dbReference type="Proteomes" id="UP001153269"/>
    </source>
</evidence>
<protein>
    <submittedName>
        <fullName evidence="2">Uncharacterized protein</fullName>
    </submittedName>
</protein>
<dbReference type="Proteomes" id="UP001153269">
    <property type="component" value="Unassembled WGS sequence"/>
</dbReference>
<sequence length="143" mass="15486">MASTYRQLFRNSVWIPGNVHVDAHLQTQQKEKQKKGKTKSTVQGPNVPSRKTKLESSLLTQMTAPPAKPSVKAFKLADDPTLALMRDGSDPSEISAVSSLLLSRSEAVSFSPSKTCKGSEECSRDSSDPPHPARSLLAIAHSE</sequence>
<gene>
    <name evidence="2" type="ORF">PLEPLA_LOCUS7157</name>
</gene>
<comment type="caution">
    <text evidence="2">The sequence shown here is derived from an EMBL/GenBank/DDBJ whole genome shotgun (WGS) entry which is preliminary data.</text>
</comment>
<feature type="compositionally biased region" description="Basic and acidic residues" evidence="1">
    <location>
        <begin position="117"/>
        <end position="128"/>
    </location>
</feature>
<organism evidence="2 3">
    <name type="scientific">Pleuronectes platessa</name>
    <name type="common">European plaice</name>
    <dbReference type="NCBI Taxonomy" id="8262"/>
    <lineage>
        <taxon>Eukaryota</taxon>
        <taxon>Metazoa</taxon>
        <taxon>Chordata</taxon>
        <taxon>Craniata</taxon>
        <taxon>Vertebrata</taxon>
        <taxon>Euteleostomi</taxon>
        <taxon>Actinopterygii</taxon>
        <taxon>Neopterygii</taxon>
        <taxon>Teleostei</taxon>
        <taxon>Neoteleostei</taxon>
        <taxon>Acanthomorphata</taxon>
        <taxon>Carangaria</taxon>
        <taxon>Pleuronectiformes</taxon>
        <taxon>Pleuronectoidei</taxon>
        <taxon>Pleuronectidae</taxon>
        <taxon>Pleuronectes</taxon>
    </lineage>
</organism>
<feature type="region of interest" description="Disordered" evidence="1">
    <location>
        <begin position="111"/>
        <end position="143"/>
    </location>
</feature>
<evidence type="ECO:0000256" key="1">
    <source>
        <dbReference type="SAM" id="MobiDB-lite"/>
    </source>
</evidence>
<keyword evidence="3" id="KW-1185">Reference proteome</keyword>
<dbReference type="EMBL" id="CADEAL010000380">
    <property type="protein sequence ID" value="CAB1419326.1"/>
    <property type="molecule type" value="Genomic_DNA"/>
</dbReference>
<reference evidence="2" key="1">
    <citation type="submission" date="2020-03" db="EMBL/GenBank/DDBJ databases">
        <authorList>
            <person name="Weist P."/>
        </authorList>
    </citation>
    <scope>NUCLEOTIDE SEQUENCE</scope>
</reference>
<evidence type="ECO:0000313" key="2">
    <source>
        <dbReference type="EMBL" id="CAB1419326.1"/>
    </source>
</evidence>
<dbReference type="AlphaFoldDB" id="A0A9N7YB59"/>
<feature type="region of interest" description="Disordered" evidence="1">
    <location>
        <begin position="26"/>
        <end position="55"/>
    </location>
</feature>
<proteinExistence type="predicted"/>
<accession>A0A9N7YB59</accession>
<name>A0A9N7YB59_PLEPL</name>